<proteinExistence type="predicted"/>
<evidence type="ECO:0000256" key="1">
    <source>
        <dbReference type="SAM" id="MobiDB-lite"/>
    </source>
</evidence>
<accession>A0A0D2P0U4</accession>
<organism evidence="2 3">
    <name type="scientific">Hypholoma sublateritium (strain FD-334 SS-4)</name>
    <dbReference type="NCBI Taxonomy" id="945553"/>
    <lineage>
        <taxon>Eukaryota</taxon>
        <taxon>Fungi</taxon>
        <taxon>Dikarya</taxon>
        <taxon>Basidiomycota</taxon>
        <taxon>Agaricomycotina</taxon>
        <taxon>Agaricomycetes</taxon>
        <taxon>Agaricomycetidae</taxon>
        <taxon>Agaricales</taxon>
        <taxon>Agaricineae</taxon>
        <taxon>Strophariaceae</taxon>
        <taxon>Hypholoma</taxon>
    </lineage>
</organism>
<dbReference type="AlphaFoldDB" id="A0A0D2P0U4"/>
<protein>
    <submittedName>
        <fullName evidence="2">Uncharacterized protein</fullName>
    </submittedName>
</protein>
<feature type="compositionally biased region" description="Basic and acidic residues" evidence="1">
    <location>
        <begin position="159"/>
        <end position="169"/>
    </location>
</feature>
<reference evidence="3" key="1">
    <citation type="submission" date="2014-04" db="EMBL/GenBank/DDBJ databases">
        <title>Evolutionary Origins and Diversification of the Mycorrhizal Mutualists.</title>
        <authorList>
            <consortium name="DOE Joint Genome Institute"/>
            <consortium name="Mycorrhizal Genomics Consortium"/>
            <person name="Kohler A."/>
            <person name="Kuo A."/>
            <person name="Nagy L.G."/>
            <person name="Floudas D."/>
            <person name="Copeland A."/>
            <person name="Barry K.W."/>
            <person name="Cichocki N."/>
            <person name="Veneault-Fourrey C."/>
            <person name="LaButti K."/>
            <person name="Lindquist E.A."/>
            <person name="Lipzen A."/>
            <person name="Lundell T."/>
            <person name="Morin E."/>
            <person name="Murat C."/>
            <person name="Riley R."/>
            <person name="Ohm R."/>
            <person name="Sun H."/>
            <person name="Tunlid A."/>
            <person name="Henrissat B."/>
            <person name="Grigoriev I.V."/>
            <person name="Hibbett D.S."/>
            <person name="Martin F."/>
        </authorList>
    </citation>
    <scope>NUCLEOTIDE SEQUENCE [LARGE SCALE GENOMIC DNA]</scope>
    <source>
        <strain evidence="3">FD-334 SS-4</strain>
    </source>
</reference>
<evidence type="ECO:0000313" key="2">
    <source>
        <dbReference type="EMBL" id="KJA22331.1"/>
    </source>
</evidence>
<dbReference type="EMBL" id="KN817551">
    <property type="protein sequence ID" value="KJA22331.1"/>
    <property type="molecule type" value="Genomic_DNA"/>
</dbReference>
<gene>
    <name evidence="2" type="ORF">HYPSUDRAFT_202338</name>
</gene>
<name>A0A0D2P0U4_HYPSF</name>
<feature type="region of interest" description="Disordered" evidence="1">
    <location>
        <begin position="132"/>
        <end position="178"/>
    </location>
</feature>
<sequence length="277" mass="30808">MDRCSNPLLAAVAWALREAPLPPPDCTALAFTCRRSPSPSSTRPHYAVPTERPITVPLPSVRRLKTSLLRCAVLTHRPLVILHVLGRVPECRACISAPVPTNPRGCLAQSIVLILTLKHASHEPRVRKEIAAGLRNEGSGTSAAHSASRKRSTTPLVHQDQRRAYGRRLEHPHHPRQDYPQFRADMQAFNKPGDACKIYGRGLMQISEQRILIHTTNIHLVLKSPMVLKWLRDDAFAYQSAPLVRTHDRNKIPLVAYNTQGASCTSHTNHNHATPSP</sequence>
<dbReference type="Proteomes" id="UP000054270">
    <property type="component" value="Unassembled WGS sequence"/>
</dbReference>
<keyword evidence="3" id="KW-1185">Reference proteome</keyword>
<evidence type="ECO:0000313" key="3">
    <source>
        <dbReference type="Proteomes" id="UP000054270"/>
    </source>
</evidence>